<reference evidence="2" key="1">
    <citation type="submission" date="2020-10" db="EMBL/GenBank/DDBJ databases">
        <authorList>
            <person name="Abbas A."/>
            <person name="Razzaq R."/>
            <person name="Waqas M."/>
            <person name="Abbas N."/>
            <person name="Nielsen T.K."/>
            <person name="Hansen L.H."/>
            <person name="Hussain S."/>
            <person name="Shahid M."/>
        </authorList>
    </citation>
    <scope>NUCLEOTIDE SEQUENCE</scope>
    <source>
        <strain evidence="2">S14</strain>
    </source>
</reference>
<gene>
    <name evidence="2" type="ORF">IHQ68_16380</name>
</gene>
<dbReference type="InterPro" id="IPR039523">
    <property type="entry name" value="RimK-rel_E_lig_ATP-grasp"/>
</dbReference>
<protein>
    <recommendedName>
        <fullName evidence="1">Alpha-L-glutamate ligase-related protein ATP-grasp domain-containing protein</fullName>
    </recommendedName>
</protein>
<accession>A0ABU1DJ95</accession>
<keyword evidence="3" id="KW-1185">Reference proteome</keyword>
<dbReference type="Pfam" id="PF14397">
    <property type="entry name" value="ATPgrasp_ST"/>
    <property type="match status" value="1"/>
</dbReference>
<evidence type="ECO:0000313" key="3">
    <source>
        <dbReference type="Proteomes" id="UP001181622"/>
    </source>
</evidence>
<proteinExistence type="predicted"/>
<dbReference type="Proteomes" id="UP001181622">
    <property type="component" value="Unassembled WGS sequence"/>
</dbReference>
<evidence type="ECO:0000259" key="1">
    <source>
        <dbReference type="Pfam" id="PF14397"/>
    </source>
</evidence>
<dbReference type="EMBL" id="JADBEO010000043">
    <property type="protein sequence ID" value="MDR4308197.1"/>
    <property type="molecule type" value="Genomic_DNA"/>
</dbReference>
<name>A0ABU1DJ95_9HYPH</name>
<feature type="domain" description="Alpha-L-glutamate ligase-related protein ATP-grasp" evidence="1">
    <location>
        <begin position="102"/>
        <end position="349"/>
    </location>
</feature>
<dbReference type="RefSeq" id="WP_309393741.1">
    <property type="nucleotide sequence ID" value="NZ_JADBEO010000043.1"/>
</dbReference>
<organism evidence="2 3">
    <name type="scientific">Chelatococcus sambhunathii</name>
    <dbReference type="NCBI Taxonomy" id="363953"/>
    <lineage>
        <taxon>Bacteria</taxon>
        <taxon>Pseudomonadati</taxon>
        <taxon>Pseudomonadota</taxon>
        <taxon>Alphaproteobacteria</taxon>
        <taxon>Hyphomicrobiales</taxon>
        <taxon>Chelatococcaceae</taxon>
        <taxon>Chelatococcus</taxon>
    </lineage>
</organism>
<sequence>MLTLRVIPPRLLVGAAEPEPRDLTALYFEQLWRHWSKADRAMALALAYGEAARTAFRSRAAWRHGWDKGEERLFERAPDRAAHLGMAARKGMHRLINPAAYPLEANPLKNKRLFAERCRAADLPIPPDFSGPESGLENWLAGETAVIAKPNYASKGAGIAGFRRKGDGWTSGGVMLGAVEALQRIRAAVSGGGVLQRIAESHPDLVPLSPGALPTLRVMTAVNEPGAIEVCGLVIRLNGGGPRAVDNFNAGNIAAGVDRDGRIRCGMRRVGGRLERFDRHPATGARLRGVRVPDLTEAQALAVRAHEVFRQGFNVVGWDIGLSADGAVLIEGNWNPGPDILQLVSNYGVGDGRLGEIYRWHLANLPDDVWRSARPVEREARRAGAADLAA</sequence>
<comment type="caution">
    <text evidence="2">The sequence shown here is derived from an EMBL/GenBank/DDBJ whole genome shotgun (WGS) entry which is preliminary data.</text>
</comment>
<evidence type="ECO:0000313" key="2">
    <source>
        <dbReference type="EMBL" id="MDR4308197.1"/>
    </source>
</evidence>